<evidence type="ECO:0008006" key="4">
    <source>
        <dbReference type="Google" id="ProtNLM"/>
    </source>
</evidence>
<evidence type="ECO:0000313" key="3">
    <source>
        <dbReference type="Proteomes" id="UP000011728"/>
    </source>
</evidence>
<keyword evidence="1" id="KW-1133">Transmembrane helix</keyword>
<reference evidence="2 3" key="1">
    <citation type="submission" date="2013-02" db="EMBL/GenBank/DDBJ databases">
        <title>Genome sequence of Clostridium saccharoperbutylacetonicum N1-4(HMT).</title>
        <authorList>
            <person name="Poehlein A."/>
            <person name="Daniel R."/>
        </authorList>
    </citation>
    <scope>NUCLEOTIDE SEQUENCE [LARGE SCALE GENOMIC DNA]</scope>
    <source>
        <strain evidence="3">N1-4(HMT)</strain>
    </source>
</reference>
<dbReference type="PATRIC" id="fig|931276.5.peg.2899"/>
<dbReference type="OrthoDB" id="9769590at2"/>
<proteinExistence type="predicted"/>
<name>M1MPI3_9CLOT</name>
<feature type="transmembrane region" description="Helical" evidence="1">
    <location>
        <begin position="30"/>
        <end position="54"/>
    </location>
</feature>
<dbReference type="InterPro" id="IPR007383">
    <property type="entry name" value="DUF445"/>
</dbReference>
<dbReference type="Proteomes" id="UP000011728">
    <property type="component" value="Chromosome"/>
</dbReference>
<dbReference type="EMBL" id="CP004121">
    <property type="protein sequence ID" value="AGF56646.1"/>
    <property type="molecule type" value="Genomic_DNA"/>
</dbReference>
<sequence length="416" mass="47504">MNSYKATILLVIVAIGFFLTYPFNNTFAGGLLSSVFGAAMIGGLADWFGVSALFRKPLGIPFKTEIIPRNREKIFNALSDMVGEELLTKDNINEMINKNSISGFFIKYLSENKDNKSLKEVASKIVRDIVWKISPKETGKLIEGLIKENILKIKISNIIAAAIEVSINKGYDLKIIDFIVDELIKLTKTEQAAKLIVKLVEETMKSYEKGMKRRRFVNSIIFDMILQLSPYEISLQIQNKLIDSLGEFKNPTNQTRVEFMIWIDQKIKELKSDSALQEKIENWKAQQINSELDLHSKIANFIENIRDKNLENSSEVDNLNMKIEEQLNKLIDEFKVNIEWQKKLDYKAKGLLLEFVDNNHSKIGSMVKENLNKFSNDMIVNLIETKVGNDLQMIRINGSVVGGLVGMMTFLLTFWI</sequence>
<dbReference type="GO" id="GO:0005886">
    <property type="term" value="C:plasma membrane"/>
    <property type="evidence" value="ECO:0007669"/>
    <property type="project" value="TreeGrafter"/>
</dbReference>
<accession>M1MPI3</accession>
<dbReference type="AlphaFoldDB" id="M1MPI3"/>
<dbReference type="RefSeq" id="WP_015392965.1">
    <property type="nucleotide sequence ID" value="NZ_AOIF01000093.1"/>
</dbReference>
<gene>
    <name evidence="2" type="ORF">Cspa_c28830</name>
</gene>
<protein>
    <recommendedName>
        <fullName evidence="4">DUF445 domain-containing protein</fullName>
    </recommendedName>
</protein>
<dbReference type="STRING" id="36745.CLSAP_26360"/>
<evidence type="ECO:0000313" key="2">
    <source>
        <dbReference type="EMBL" id="AGF56646.1"/>
    </source>
</evidence>
<dbReference type="HOGENOM" id="CLU_036718_2_1_9"/>
<dbReference type="PANTHER" id="PTHR38442:SF1">
    <property type="entry name" value="INNER MEMBRANE PROTEIN"/>
    <property type="match status" value="1"/>
</dbReference>
<keyword evidence="1" id="KW-0812">Transmembrane</keyword>
<keyword evidence="1" id="KW-0472">Membrane</keyword>
<organism evidence="2 3">
    <name type="scientific">Clostridium saccharoperbutylacetonicum N1-4(HMT)</name>
    <dbReference type="NCBI Taxonomy" id="931276"/>
    <lineage>
        <taxon>Bacteria</taxon>
        <taxon>Bacillati</taxon>
        <taxon>Bacillota</taxon>
        <taxon>Clostridia</taxon>
        <taxon>Eubacteriales</taxon>
        <taxon>Clostridiaceae</taxon>
        <taxon>Clostridium</taxon>
    </lineage>
</organism>
<feature type="transmembrane region" description="Helical" evidence="1">
    <location>
        <begin position="396"/>
        <end position="415"/>
    </location>
</feature>
<evidence type="ECO:0000256" key="1">
    <source>
        <dbReference type="SAM" id="Phobius"/>
    </source>
</evidence>
<dbReference type="eggNOG" id="COG2733">
    <property type="taxonomic scope" value="Bacteria"/>
</dbReference>
<dbReference type="KEGG" id="csr:Cspa_c28830"/>
<dbReference type="PANTHER" id="PTHR38442">
    <property type="entry name" value="INNER MEMBRANE PROTEIN-RELATED"/>
    <property type="match status" value="1"/>
</dbReference>
<feature type="transmembrane region" description="Helical" evidence="1">
    <location>
        <begin position="7"/>
        <end position="24"/>
    </location>
</feature>
<keyword evidence="3" id="KW-1185">Reference proteome</keyword>
<dbReference type="Pfam" id="PF04286">
    <property type="entry name" value="DUF445"/>
    <property type="match status" value="1"/>
</dbReference>